<accession>A0ACB8ER85</accession>
<organism evidence="1 2">
    <name type="scientific">Sphaerodactylus townsendi</name>
    <dbReference type="NCBI Taxonomy" id="933632"/>
    <lineage>
        <taxon>Eukaryota</taxon>
        <taxon>Metazoa</taxon>
        <taxon>Chordata</taxon>
        <taxon>Craniata</taxon>
        <taxon>Vertebrata</taxon>
        <taxon>Euteleostomi</taxon>
        <taxon>Lepidosauria</taxon>
        <taxon>Squamata</taxon>
        <taxon>Bifurcata</taxon>
        <taxon>Gekkota</taxon>
        <taxon>Sphaerodactylidae</taxon>
        <taxon>Sphaerodactylus</taxon>
    </lineage>
</organism>
<dbReference type="Proteomes" id="UP000827872">
    <property type="component" value="Linkage Group LG07"/>
</dbReference>
<sequence>MDTKEVLRRKLHQATKEKLDVTAEYNEELSKYLSQIAKLRAEVEKGEAIRQSLEYDLAVARKEVGLERCSAEDKLCEANKQIEQLRATITAFQQKLNETERAFHASQQHWDDKQQRLLNDITEKDLIIKSCNSEYELLLKERTKLENVLKGNAACCYSPLQHILNTSR</sequence>
<comment type="caution">
    <text evidence="1">The sequence shown here is derived from an EMBL/GenBank/DDBJ whole genome shotgun (WGS) entry which is preliminary data.</text>
</comment>
<keyword evidence="2" id="KW-1185">Reference proteome</keyword>
<protein>
    <submittedName>
        <fullName evidence="1">Uncharacterized protein</fullName>
    </submittedName>
</protein>
<evidence type="ECO:0000313" key="1">
    <source>
        <dbReference type="EMBL" id="KAH7995269.1"/>
    </source>
</evidence>
<gene>
    <name evidence="1" type="ORF">K3G42_023770</name>
</gene>
<reference evidence="1" key="1">
    <citation type="submission" date="2021-08" db="EMBL/GenBank/DDBJ databases">
        <title>The first chromosome-level gecko genome reveals the dynamic sex chromosomes of Neotropical dwarf geckos (Sphaerodactylidae: Sphaerodactylus).</title>
        <authorList>
            <person name="Pinto B.J."/>
            <person name="Keating S.E."/>
            <person name="Gamble T."/>
        </authorList>
    </citation>
    <scope>NUCLEOTIDE SEQUENCE</scope>
    <source>
        <strain evidence="1">TG3544</strain>
    </source>
</reference>
<name>A0ACB8ER85_9SAUR</name>
<dbReference type="EMBL" id="CM037620">
    <property type="protein sequence ID" value="KAH7995269.1"/>
    <property type="molecule type" value="Genomic_DNA"/>
</dbReference>
<proteinExistence type="predicted"/>
<evidence type="ECO:0000313" key="2">
    <source>
        <dbReference type="Proteomes" id="UP000827872"/>
    </source>
</evidence>